<evidence type="ECO:0000313" key="3">
    <source>
        <dbReference type="Proteomes" id="UP000070248"/>
    </source>
</evidence>
<name>A0A133VR71_9EURY</name>
<gene>
    <name evidence="2" type="ORF">AKJ59_00200</name>
</gene>
<keyword evidence="3" id="KW-1185">Reference proteome</keyword>
<feature type="region of interest" description="Disordered" evidence="1">
    <location>
        <begin position="1"/>
        <end position="26"/>
    </location>
</feature>
<protein>
    <submittedName>
        <fullName evidence="2">Uncharacterized protein</fullName>
    </submittedName>
</protein>
<proteinExistence type="predicted"/>
<dbReference type="EMBL" id="LHYL01000002">
    <property type="protein sequence ID" value="KXB08923.1"/>
    <property type="molecule type" value="Genomic_DNA"/>
</dbReference>
<accession>A0A133VR71</accession>
<reference evidence="2 3" key="1">
    <citation type="journal article" date="2016" name="Sci. Rep.">
        <title>Metabolic traits of an uncultured archaeal lineage -MSBL1- from brine pools of the Red Sea.</title>
        <authorList>
            <person name="Mwirichia R."/>
            <person name="Alam I."/>
            <person name="Rashid M."/>
            <person name="Vinu M."/>
            <person name="Ba-Alawi W."/>
            <person name="Anthony Kamau A."/>
            <person name="Kamanda Ngugi D."/>
            <person name="Goker M."/>
            <person name="Klenk H.P."/>
            <person name="Bajic V."/>
            <person name="Stingl U."/>
        </authorList>
    </citation>
    <scope>NUCLEOTIDE SEQUENCE [LARGE SCALE GENOMIC DNA]</scope>
    <source>
        <strain evidence="2">SCGC-AAA385M02</strain>
    </source>
</reference>
<evidence type="ECO:0000313" key="2">
    <source>
        <dbReference type="EMBL" id="KXB08923.1"/>
    </source>
</evidence>
<organism evidence="2 3">
    <name type="scientific">candidate division MSBL1 archaeon SCGC-AAA385M02</name>
    <dbReference type="NCBI Taxonomy" id="1698287"/>
    <lineage>
        <taxon>Archaea</taxon>
        <taxon>Methanobacteriati</taxon>
        <taxon>Methanobacteriota</taxon>
        <taxon>candidate division MSBL1</taxon>
    </lineage>
</organism>
<comment type="caution">
    <text evidence="2">The sequence shown here is derived from an EMBL/GenBank/DDBJ whole genome shotgun (WGS) entry which is preliminary data.</text>
</comment>
<dbReference type="Proteomes" id="UP000070248">
    <property type="component" value="Unassembled WGS sequence"/>
</dbReference>
<evidence type="ECO:0000256" key="1">
    <source>
        <dbReference type="SAM" id="MobiDB-lite"/>
    </source>
</evidence>
<dbReference type="AlphaFoldDB" id="A0A133VR71"/>
<sequence>MGRNKPGVPKNVPVNEKRGKAKARRNKGLLAMGETDAISWTQSHDPLFKVKGKERATRT</sequence>